<dbReference type="AlphaFoldDB" id="A0A1I7XZT6"/>
<proteinExistence type="predicted"/>
<organism evidence="2 3">
    <name type="scientific">Steinernema glaseri</name>
    <dbReference type="NCBI Taxonomy" id="37863"/>
    <lineage>
        <taxon>Eukaryota</taxon>
        <taxon>Metazoa</taxon>
        <taxon>Ecdysozoa</taxon>
        <taxon>Nematoda</taxon>
        <taxon>Chromadorea</taxon>
        <taxon>Rhabditida</taxon>
        <taxon>Tylenchina</taxon>
        <taxon>Panagrolaimomorpha</taxon>
        <taxon>Strongyloidoidea</taxon>
        <taxon>Steinernematidae</taxon>
        <taxon>Steinernema</taxon>
    </lineage>
</organism>
<feature type="transmembrane region" description="Helical" evidence="1">
    <location>
        <begin position="34"/>
        <end position="52"/>
    </location>
</feature>
<sequence length="109" mass="13227">MALYWQLRRIYRQKMRGAVPNKPLNYQQIARRRVVFTFVFFFIGWKAFGMTLNDWLLYRRDDVTGEYRLHTPNEVKLAVETKKRMVDPKFVKEEFAKTVSDREFNLDAD</sequence>
<keyword evidence="1" id="KW-1133">Transmembrane helix</keyword>
<evidence type="ECO:0000256" key="1">
    <source>
        <dbReference type="SAM" id="Phobius"/>
    </source>
</evidence>
<evidence type="ECO:0000313" key="2">
    <source>
        <dbReference type="Proteomes" id="UP000095287"/>
    </source>
</evidence>
<keyword evidence="1" id="KW-0812">Transmembrane</keyword>
<dbReference type="Proteomes" id="UP000095287">
    <property type="component" value="Unplaced"/>
</dbReference>
<name>A0A1I7XZT6_9BILA</name>
<dbReference type="WBParaSite" id="L893_g11.t1">
    <property type="protein sequence ID" value="L893_g11.t1"/>
    <property type="gene ID" value="L893_g11"/>
</dbReference>
<accession>A0A1I7XZT6</accession>
<keyword evidence="2" id="KW-1185">Reference proteome</keyword>
<keyword evidence="1" id="KW-0472">Membrane</keyword>
<reference evidence="3" key="1">
    <citation type="submission" date="2016-11" db="UniProtKB">
        <authorList>
            <consortium name="WormBaseParasite"/>
        </authorList>
    </citation>
    <scope>IDENTIFICATION</scope>
</reference>
<protein>
    <submittedName>
        <fullName evidence="3">Uncharacterized protein</fullName>
    </submittedName>
</protein>
<evidence type="ECO:0000313" key="3">
    <source>
        <dbReference type="WBParaSite" id="L893_g11.t1"/>
    </source>
</evidence>